<feature type="chain" id="PRO_5015469191" evidence="1">
    <location>
        <begin position="21"/>
        <end position="188"/>
    </location>
</feature>
<dbReference type="EMBL" id="PYMB01000001">
    <property type="protein sequence ID" value="PSW16431.1"/>
    <property type="molecule type" value="Genomic_DNA"/>
</dbReference>
<evidence type="ECO:0000313" key="3">
    <source>
        <dbReference type="Proteomes" id="UP000241346"/>
    </source>
</evidence>
<dbReference type="Proteomes" id="UP000241346">
    <property type="component" value="Unassembled WGS sequence"/>
</dbReference>
<name>A0A2T3NLP6_9GAMM</name>
<gene>
    <name evidence="2" type="ORF">C9J01_05380</name>
</gene>
<comment type="caution">
    <text evidence="2">The sequence shown here is derived from an EMBL/GenBank/DDBJ whole genome shotgun (WGS) entry which is preliminary data.</text>
</comment>
<dbReference type="RefSeq" id="WP_107297052.1">
    <property type="nucleotide sequence ID" value="NZ_PYMB01000001.1"/>
</dbReference>
<keyword evidence="1" id="KW-0732">Signal</keyword>
<proteinExistence type="predicted"/>
<feature type="signal peptide" evidence="1">
    <location>
        <begin position="1"/>
        <end position="20"/>
    </location>
</feature>
<sequence>MRKTKIMLLAALVATPFAMANDYDYGGYSDFDDVTIEGSFNDTKTLNVDATVNKTYTEDYVGNKDNDKLIMKNVGNTYDVDLEDNSQNDWSEVSKGHHEWDELLAESLIDGAVMGNTVTYGGACCKGKGTDVYVEHANTMHSGYQAASGINIAGQNVGNNSMVQQTTSTNAALVGSGGASLPGGGGSY</sequence>
<evidence type="ECO:0000313" key="2">
    <source>
        <dbReference type="EMBL" id="PSW16431.1"/>
    </source>
</evidence>
<accession>A0A2T3NLP6</accession>
<dbReference type="OrthoDB" id="5815307at2"/>
<dbReference type="AlphaFoldDB" id="A0A2T3NLP6"/>
<reference evidence="2 3" key="1">
    <citation type="submission" date="2018-03" db="EMBL/GenBank/DDBJ databases">
        <title>Whole genome sequencing of Histamine producing bacteria.</title>
        <authorList>
            <person name="Butler K."/>
        </authorList>
    </citation>
    <scope>NUCLEOTIDE SEQUENCE [LARGE SCALE GENOMIC DNA]</scope>
    <source>
        <strain evidence="2 3">DSM 19138</strain>
    </source>
</reference>
<evidence type="ECO:0000256" key="1">
    <source>
        <dbReference type="SAM" id="SignalP"/>
    </source>
</evidence>
<protein>
    <submittedName>
        <fullName evidence="2">Uncharacterized protein</fullName>
    </submittedName>
</protein>
<organism evidence="2 3">
    <name type="scientific">Photobacterium rosenbergii</name>
    <dbReference type="NCBI Taxonomy" id="294936"/>
    <lineage>
        <taxon>Bacteria</taxon>
        <taxon>Pseudomonadati</taxon>
        <taxon>Pseudomonadota</taxon>
        <taxon>Gammaproteobacteria</taxon>
        <taxon>Vibrionales</taxon>
        <taxon>Vibrionaceae</taxon>
        <taxon>Photobacterium</taxon>
    </lineage>
</organism>